<evidence type="ECO:0000259" key="7">
    <source>
        <dbReference type="Pfam" id="PF13193"/>
    </source>
</evidence>
<evidence type="ECO:0000259" key="6">
    <source>
        <dbReference type="Pfam" id="PF00501"/>
    </source>
</evidence>
<dbReference type="PROSITE" id="PS00455">
    <property type="entry name" value="AMP_BINDING"/>
    <property type="match status" value="1"/>
</dbReference>
<name>A0A1V3X804_MYCKA</name>
<keyword evidence="3" id="KW-0597">Phosphoprotein</keyword>
<dbReference type="Gene3D" id="3.40.50.12780">
    <property type="entry name" value="N-terminal domain of ligase-like"/>
    <property type="match status" value="1"/>
</dbReference>
<evidence type="ECO:0000256" key="1">
    <source>
        <dbReference type="ARBA" id="ARBA00006432"/>
    </source>
</evidence>
<evidence type="ECO:0000313" key="9">
    <source>
        <dbReference type="Proteomes" id="UP000189229"/>
    </source>
</evidence>
<dbReference type="AlphaFoldDB" id="A0A1V3X804"/>
<dbReference type="InterPro" id="IPR020845">
    <property type="entry name" value="AMP-binding_CS"/>
</dbReference>
<gene>
    <name evidence="8" type="ORF">BZL30_4265</name>
</gene>
<comment type="caution">
    <text evidence="8">The sequence shown here is derived from an EMBL/GenBank/DDBJ whole genome shotgun (WGS) entry which is preliminary data.</text>
</comment>
<dbReference type="PANTHER" id="PTHR43201">
    <property type="entry name" value="ACYL-COA SYNTHETASE"/>
    <property type="match status" value="1"/>
</dbReference>
<dbReference type="CDD" id="cd04433">
    <property type="entry name" value="AFD_class_I"/>
    <property type="match status" value="1"/>
</dbReference>
<dbReference type="PRINTS" id="PR00080">
    <property type="entry name" value="SDRFAMILY"/>
</dbReference>
<dbReference type="Proteomes" id="UP000189229">
    <property type="component" value="Unassembled WGS sequence"/>
</dbReference>
<evidence type="ECO:0000256" key="2">
    <source>
        <dbReference type="ARBA" id="ARBA00022450"/>
    </source>
</evidence>
<dbReference type="InterPro" id="IPR002347">
    <property type="entry name" value="SDR_fam"/>
</dbReference>
<proteinExistence type="inferred from homology"/>
<dbReference type="Gene3D" id="3.30.300.30">
    <property type="match status" value="1"/>
</dbReference>
<dbReference type="Gene3D" id="3.40.50.720">
    <property type="entry name" value="NAD(P)-binding Rossmann-like Domain"/>
    <property type="match status" value="1"/>
</dbReference>
<accession>A0A1V3X804</accession>
<dbReference type="InterPro" id="IPR036291">
    <property type="entry name" value="NAD(P)-bd_dom_sf"/>
</dbReference>
<evidence type="ECO:0000256" key="5">
    <source>
        <dbReference type="SAM" id="MobiDB-lite"/>
    </source>
</evidence>
<keyword evidence="4" id="KW-0436">Ligase</keyword>
<feature type="domain" description="AMP-binding enzyme C-terminal" evidence="7">
    <location>
        <begin position="741"/>
        <end position="815"/>
    </location>
</feature>
<dbReference type="SUPFAM" id="SSF56801">
    <property type="entry name" value="Acetyl-CoA synthetase-like"/>
    <property type="match status" value="1"/>
</dbReference>
<dbReference type="PRINTS" id="PR00081">
    <property type="entry name" value="GDHRDH"/>
</dbReference>
<feature type="compositionally biased region" description="Low complexity" evidence="5">
    <location>
        <begin position="325"/>
        <end position="337"/>
    </location>
</feature>
<dbReference type="Pfam" id="PF13193">
    <property type="entry name" value="AMP-binding_C"/>
    <property type="match status" value="1"/>
</dbReference>
<dbReference type="Pfam" id="PF00106">
    <property type="entry name" value="adh_short"/>
    <property type="match status" value="1"/>
</dbReference>
<feature type="region of interest" description="Disordered" evidence="5">
    <location>
        <begin position="259"/>
        <end position="367"/>
    </location>
</feature>
<evidence type="ECO:0000256" key="4">
    <source>
        <dbReference type="ARBA" id="ARBA00022598"/>
    </source>
</evidence>
<reference evidence="8 9" key="1">
    <citation type="submission" date="2017-02" db="EMBL/GenBank/DDBJ databases">
        <title>Complete genome sequences of Mycobacterium kansasii strains isolated from rhesus macaques.</title>
        <authorList>
            <person name="Panda A."/>
            <person name="Nagaraj S."/>
            <person name="Zhao X."/>
            <person name="Tettelin H."/>
            <person name="Detolla L.J."/>
        </authorList>
    </citation>
    <scope>NUCLEOTIDE SEQUENCE [LARGE SCALE GENOMIC DNA]</scope>
    <source>
        <strain evidence="8 9">11-3813</strain>
    </source>
</reference>
<dbReference type="Pfam" id="PF00501">
    <property type="entry name" value="AMP-binding"/>
    <property type="match status" value="1"/>
</dbReference>
<dbReference type="EMBL" id="MVBM01000003">
    <property type="protein sequence ID" value="OOK75374.1"/>
    <property type="molecule type" value="Genomic_DNA"/>
</dbReference>
<keyword evidence="2" id="KW-0596">Phosphopantetheine</keyword>
<organism evidence="8 9">
    <name type="scientific">Mycobacterium kansasii</name>
    <dbReference type="NCBI Taxonomy" id="1768"/>
    <lineage>
        <taxon>Bacteria</taxon>
        <taxon>Bacillati</taxon>
        <taxon>Actinomycetota</taxon>
        <taxon>Actinomycetes</taxon>
        <taxon>Mycobacteriales</taxon>
        <taxon>Mycobacteriaceae</taxon>
        <taxon>Mycobacterium</taxon>
    </lineage>
</organism>
<evidence type="ECO:0000256" key="3">
    <source>
        <dbReference type="ARBA" id="ARBA00022553"/>
    </source>
</evidence>
<dbReference type="CDD" id="cd05233">
    <property type="entry name" value="SDR_c"/>
    <property type="match status" value="1"/>
</dbReference>
<dbReference type="InterPro" id="IPR025110">
    <property type="entry name" value="AMP-bd_C"/>
</dbReference>
<dbReference type="PANTHER" id="PTHR43201:SF5">
    <property type="entry name" value="MEDIUM-CHAIN ACYL-COA LIGASE ACSF2, MITOCHONDRIAL"/>
    <property type="match status" value="1"/>
</dbReference>
<comment type="similarity">
    <text evidence="1">Belongs to the ATP-dependent AMP-binding enzyme family.</text>
</comment>
<sequence length="831" mass="88099">MSLATQAVTKAFEQALEQAGTRLANPARLSDPDKLRGAVSGKTVLVTGASYGIGEATARKLAAAGATVLIVARSADRLDDVAAAINAGGGAAIAYPADLADEAAVSVLTKHINENHGPLDIVVSNAGKSLRRSLHDQYDRPHDFQRTIDINYLGPIWLLLGLLPAMREAGRGHIVNVSSVGVRVVPGPQWGAYQASKGAFDRWLRSVSPELHVDGVDVTTVYFALVRTRMIEPTPILGRLPGLYPDEAADSIAKAIIERPEPTNHPGSGPPKLPRYCWPDRPNAPQGCGTAGSSPARRGRKGDDGRQRGQHGGSGGAVFRTAQSAGPGRAAATGPRAVSGRHESVHPARCCRGAMAGPDRDHRRRRRAELPRTAVDDRVDCPRTLGFRRRAGQAVGVMCRNGRNFVTAVFAASLVGADVVLVNTEFRSTALAAALNSHQVRIILCDKEFVDQVAETGELATVIDPQTVTTTRGGVRPEVVASGRIILLTSGTTGVPKGVPRTPKVSSGVGVGVTILERTRLHVGSRMALATPMFHGLGFGMLTLTIGLGGTVLTRRRFDAEAALAQASLHRADALSAVPVMLARILDLPQRVRARNPVPCLRVVISSGDRLDPGLARRFMDTYGDILYNLYGSTEVGIGSLATPADLRVAPETVGRPVAGCPIRIFDRNGRPVGPRVTGRIFVGGELNSDGYTGGGGKAVIDGMASTGDMGYLDGSGRLYIVGREDDMIVSGGENVYPRALENALAQHPGVAENAVIGVPDERFGNRLAAFIVARPDCDLDPEEIREYVKGKVSRFEQPRDIHIVSAIPRNSTGKVLRRELLALAAPESHS</sequence>
<evidence type="ECO:0000313" key="8">
    <source>
        <dbReference type="EMBL" id="OOK75374.1"/>
    </source>
</evidence>
<dbReference type="InterPro" id="IPR045851">
    <property type="entry name" value="AMP-bd_C_sf"/>
</dbReference>
<dbReference type="InterPro" id="IPR000873">
    <property type="entry name" value="AMP-dep_synth/lig_dom"/>
</dbReference>
<dbReference type="InterPro" id="IPR042099">
    <property type="entry name" value="ANL_N_sf"/>
</dbReference>
<protein>
    <submittedName>
        <fullName evidence="8">Short chain dehydrogenase family protein</fullName>
    </submittedName>
</protein>
<dbReference type="SUPFAM" id="SSF51735">
    <property type="entry name" value="NAD(P)-binding Rossmann-fold domains"/>
    <property type="match status" value="1"/>
</dbReference>
<feature type="domain" description="AMP-dependent synthetase/ligase" evidence="6">
    <location>
        <begin position="390"/>
        <end position="692"/>
    </location>
</feature>
<dbReference type="GO" id="GO:0006631">
    <property type="term" value="P:fatty acid metabolic process"/>
    <property type="evidence" value="ECO:0007669"/>
    <property type="project" value="TreeGrafter"/>
</dbReference>
<dbReference type="GO" id="GO:0031956">
    <property type="term" value="F:medium-chain fatty acid-CoA ligase activity"/>
    <property type="evidence" value="ECO:0007669"/>
    <property type="project" value="TreeGrafter"/>
</dbReference>